<sequence>MAIAREQSPFVIGAIAFVLMIGVAISYYLFSYLPEINRKPTFPAEWTNPPKITEIKIVKGAFDPNQVDNFVPKRITINIGIDNKVVWVNEDITAHTVTSDTNYHDHYSGPFDSTAEEHWDELPPNGYLMPGNKWEFVFVEPGEYPYHCIPHPWMQGTIVVKKPTA</sequence>
<reference evidence="6" key="1">
    <citation type="submission" date="2018-01" db="EMBL/GenBank/DDBJ databases">
        <authorList>
            <person name="Kerou L M."/>
        </authorList>
    </citation>
    <scope>NUCLEOTIDE SEQUENCE [LARGE SCALE GENOMIC DNA]</scope>
    <source>
        <strain evidence="6">SCU2</strain>
    </source>
</reference>
<dbReference type="PANTHER" id="PTHR36507">
    <property type="entry name" value="BLL1555 PROTEIN"/>
    <property type="match status" value="1"/>
</dbReference>
<feature type="domain" description="Blue (type 1) copper" evidence="4">
    <location>
        <begin position="69"/>
        <end position="161"/>
    </location>
</feature>
<dbReference type="InterPro" id="IPR052721">
    <property type="entry name" value="ET_Amicyanin"/>
</dbReference>
<dbReference type="Gene3D" id="2.60.40.420">
    <property type="entry name" value="Cupredoxins - blue copper proteins"/>
    <property type="match status" value="1"/>
</dbReference>
<evidence type="ECO:0000256" key="3">
    <source>
        <dbReference type="SAM" id="Phobius"/>
    </source>
</evidence>
<organism evidence="5 6">
    <name type="scientific">Candidatus Nitrosocaldus cavascurensis</name>
    <dbReference type="NCBI Taxonomy" id="2058097"/>
    <lineage>
        <taxon>Archaea</taxon>
        <taxon>Nitrososphaerota</taxon>
        <taxon>Nitrososphaeria</taxon>
        <taxon>Candidatus Nitrosocaldales</taxon>
        <taxon>Candidatus Nitrosocaldaceae</taxon>
        <taxon>Candidatus Nitrosocaldus</taxon>
    </lineage>
</organism>
<evidence type="ECO:0000256" key="2">
    <source>
        <dbReference type="ARBA" id="ARBA00023008"/>
    </source>
</evidence>
<keyword evidence="2" id="KW-0186">Copper</keyword>
<evidence type="ECO:0000313" key="5">
    <source>
        <dbReference type="EMBL" id="SPC33395.1"/>
    </source>
</evidence>
<evidence type="ECO:0000313" key="6">
    <source>
        <dbReference type="Proteomes" id="UP000236248"/>
    </source>
</evidence>
<name>A0A2K5AP29_9ARCH</name>
<dbReference type="SUPFAM" id="SSF49503">
    <property type="entry name" value="Cupredoxins"/>
    <property type="match status" value="1"/>
</dbReference>
<keyword evidence="3" id="KW-0472">Membrane</keyword>
<dbReference type="InterPro" id="IPR000923">
    <property type="entry name" value="BlueCu_1"/>
</dbReference>
<dbReference type="GO" id="GO:0005507">
    <property type="term" value="F:copper ion binding"/>
    <property type="evidence" value="ECO:0007669"/>
    <property type="project" value="InterPro"/>
</dbReference>
<keyword evidence="1" id="KW-0479">Metal-binding</keyword>
<dbReference type="Pfam" id="PF00127">
    <property type="entry name" value="Copper-bind"/>
    <property type="match status" value="1"/>
</dbReference>
<dbReference type="InterPro" id="IPR008972">
    <property type="entry name" value="Cupredoxin"/>
</dbReference>
<dbReference type="Proteomes" id="UP000236248">
    <property type="component" value="Chromosome NCAV"/>
</dbReference>
<feature type="transmembrane region" description="Helical" evidence="3">
    <location>
        <begin position="12"/>
        <end position="30"/>
    </location>
</feature>
<dbReference type="RefSeq" id="WP_103287778.1">
    <property type="nucleotide sequence ID" value="NZ_LT981265.1"/>
</dbReference>
<dbReference type="AlphaFoldDB" id="A0A2K5AP29"/>
<keyword evidence="3" id="KW-1133">Transmembrane helix</keyword>
<dbReference type="EMBL" id="LT981265">
    <property type="protein sequence ID" value="SPC33395.1"/>
    <property type="molecule type" value="Genomic_DNA"/>
</dbReference>
<keyword evidence="3" id="KW-0812">Transmembrane</keyword>
<evidence type="ECO:0000259" key="4">
    <source>
        <dbReference type="Pfam" id="PF00127"/>
    </source>
</evidence>
<gene>
    <name evidence="5" type="ORF">NCAV_0195</name>
</gene>
<dbReference type="PANTHER" id="PTHR36507:SF1">
    <property type="entry name" value="BLL1555 PROTEIN"/>
    <property type="match status" value="1"/>
</dbReference>
<keyword evidence="6" id="KW-1185">Reference proteome</keyword>
<dbReference type="KEGG" id="ncv:NCAV_0195"/>
<evidence type="ECO:0000256" key="1">
    <source>
        <dbReference type="ARBA" id="ARBA00022723"/>
    </source>
</evidence>
<proteinExistence type="predicted"/>
<protein>
    <submittedName>
        <fullName evidence="5">Putative blue (Type 1) copper domain protein</fullName>
    </submittedName>
</protein>
<dbReference type="GeneID" id="41594296"/>
<accession>A0A2K5AP29</accession>
<dbReference type="GO" id="GO:0009055">
    <property type="term" value="F:electron transfer activity"/>
    <property type="evidence" value="ECO:0007669"/>
    <property type="project" value="InterPro"/>
</dbReference>